<dbReference type="RefSeq" id="WP_057825210.1">
    <property type="nucleotide sequence ID" value="NZ_AZFX01000078.1"/>
</dbReference>
<accession>A0A0R1VTI3</accession>
<organism evidence="1 2">
    <name type="scientific">Lapidilactobacillus concavus DSM 17758</name>
    <dbReference type="NCBI Taxonomy" id="1423735"/>
    <lineage>
        <taxon>Bacteria</taxon>
        <taxon>Bacillati</taxon>
        <taxon>Bacillota</taxon>
        <taxon>Bacilli</taxon>
        <taxon>Lactobacillales</taxon>
        <taxon>Lactobacillaceae</taxon>
        <taxon>Lapidilactobacillus</taxon>
    </lineage>
</organism>
<protein>
    <recommendedName>
        <fullName evidence="3">Helicase Helix-turn-helix domain-containing protein</fullName>
    </recommendedName>
</protein>
<dbReference type="OrthoDB" id="2146354at2"/>
<dbReference type="EMBL" id="AZFX01000078">
    <property type="protein sequence ID" value="KRM08725.1"/>
    <property type="molecule type" value="Genomic_DNA"/>
</dbReference>
<evidence type="ECO:0000313" key="2">
    <source>
        <dbReference type="Proteomes" id="UP000051315"/>
    </source>
</evidence>
<proteinExistence type="predicted"/>
<reference evidence="1 2" key="1">
    <citation type="journal article" date="2015" name="Genome Announc.">
        <title>Expanding the biotechnology potential of lactobacilli through comparative genomics of 213 strains and associated genera.</title>
        <authorList>
            <person name="Sun Z."/>
            <person name="Harris H.M."/>
            <person name="McCann A."/>
            <person name="Guo C."/>
            <person name="Argimon S."/>
            <person name="Zhang W."/>
            <person name="Yang X."/>
            <person name="Jeffery I.B."/>
            <person name="Cooney J.C."/>
            <person name="Kagawa T.F."/>
            <person name="Liu W."/>
            <person name="Song Y."/>
            <person name="Salvetti E."/>
            <person name="Wrobel A."/>
            <person name="Rasinkangas P."/>
            <person name="Parkhill J."/>
            <person name="Rea M.C."/>
            <person name="O'Sullivan O."/>
            <person name="Ritari J."/>
            <person name="Douillard F.P."/>
            <person name="Paul Ross R."/>
            <person name="Yang R."/>
            <person name="Briner A.E."/>
            <person name="Felis G.E."/>
            <person name="de Vos W.M."/>
            <person name="Barrangou R."/>
            <person name="Klaenhammer T.R."/>
            <person name="Caufield P.W."/>
            <person name="Cui Y."/>
            <person name="Zhang H."/>
            <person name="O'Toole P.W."/>
        </authorList>
    </citation>
    <scope>NUCLEOTIDE SEQUENCE [LARGE SCALE GENOMIC DNA]</scope>
    <source>
        <strain evidence="1 2">DSM 17758</strain>
    </source>
</reference>
<evidence type="ECO:0008006" key="3">
    <source>
        <dbReference type="Google" id="ProtNLM"/>
    </source>
</evidence>
<gene>
    <name evidence="1" type="ORF">FC15_GL000332</name>
</gene>
<evidence type="ECO:0000313" key="1">
    <source>
        <dbReference type="EMBL" id="KRM08725.1"/>
    </source>
</evidence>
<dbReference type="STRING" id="1423735.FC15_GL000332"/>
<keyword evidence="2" id="KW-1185">Reference proteome</keyword>
<dbReference type="AlphaFoldDB" id="A0A0R1VTI3"/>
<dbReference type="Proteomes" id="UP000051315">
    <property type="component" value="Unassembled WGS sequence"/>
</dbReference>
<comment type="caution">
    <text evidence="1">The sequence shown here is derived from an EMBL/GenBank/DDBJ whole genome shotgun (WGS) entry which is preliminary data.</text>
</comment>
<name>A0A0R1VTI3_9LACO</name>
<sequence length="326" mass="37320">MQPNLLLPFFSADWRRVKAIYYVLAGKRTISNLSAGLTYGLLPYFRLFPKLSQADYDQAVQILIKQNQLVLRSDEGPQMARLTTAGIVAATQLTQQDHWVKSVDYWQLGDWQTQWQRLILSVQVISNYRHQVTRYLPAINQPKGQREIHRWFYQIGAAQQQIFIDELGAAIAQQSLLSQQILVNSLSSESFFGMSDFQIIQALRLTSGEFEFARIEAISALVRCELAPTAPQVLRQLFQVTDQRLSRPAQRTYQLVSQGKSWSQICALSRVKEGTLREHVLEAAILEPGFDFDRPLLQELAGTDPQGYFGQRLIQIQAMRMREVKS</sequence>
<dbReference type="PATRIC" id="fig|1423735.3.peg.340"/>